<feature type="transmembrane region" description="Helical" evidence="1">
    <location>
        <begin position="21"/>
        <end position="44"/>
    </location>
</feature>
<accession>A0AAV2EYL6</accession>
<dbReference type="Pfam" id="PF04646">
    <property type="entry name" value="DUF604"/>
    <property type="match status" value="1"/>
</dbReference>
<dbReference type="PANTHER" id="PTHR10811">
    <property type="entry name" value="FRINGE-RELATED"/>
    <property type="match status" value="1"/>
</dbReference>
<gene>
    <name evidence="2" type="ORF">LTRI10_LOCUS31826</name>
</gene>
<organism evidence="2 3">
    <name type="scientific">Linum trigynum</name>
    <dbReference type="NCBI Taxonomy" id="586398"/>
    <lineage>
        <taxon>Eukaryota</taxon>
        <taxon>Viridiplantae</taxon>
        <taxon>Streptophyta</taxon>
        <taxon>Embryophyta</taxon>
        <taxon>Tracheophyta</taxon>
        <taxon>Spermatophyta</taxon>
        <taxon>Magnoliopsida</taxon>
        <taxon>eudicotyledons</taxon>
        <taxon>Gunneridae</taxon>
        <taxon>Pentapetalae</taxon>
        <taxon>rosids</taxon>
        <taxon>fabids</taxon>
        <taxon>Malpighiales</taxon>
        <taxon>Linaceae</taxon>
        <taxon>Linum</taxon>
    </lineage>
</organism>
<proteinExistence type="predicted"/>
<dbReference type="InterPro" id="IPR006740">
    <property type="entry name" value="DUF604"/>
</dbReference>
<evidence type="ECO:0000313" key="3">
    <source>
        <dbReference type="Proteomes" id="UP001497516"/>
    </source>
</evidence>
<dbReference type="EMBL" id="OZ034818">
    <property type="protein sequence ID" value="CAL1391080.1"/>
    <property type="molecule type" value="Genomic_DNA"/>
</dbReference>
<dbReference type="Gene3D" id="3.90.550.50">
    <property type="match status" value="1"/>
</dbReference>
<evidence type="ECO:0000256" key="1">
    <source>
        <dbReference type="SAM" id="Phobius"/>
    </source>
</evidence>
<keyword evidence="1" id="KW-1133">Transmembrane helix</keyword>
<evidence type="ECO:0000313" key="2">
    <source>
        <dbReference type="EMBL" id="CAL1391080.1"/>
    </source>
</evidence>
<name>A0AAV2EYL6_9ROSI</name>
<sequence length="519" mass="58192">MKSSTMPTSNAASPNVSFHHLNLGTLSKSIAISGLVLFAFYMVWSNHVNGNYSSASDLLSSLQLKWPSSPTMTTCSSGGSGAPVPSDQPDSSTEISHVGFVVIGSLPTWTWRKHYIEAWWRPNVTRGYVFLDKEPTPEFLPWPLTSPPYRVSSKFTNLRVYPKLVSPPQVRMFRAILDMYRQGHQANKGLRWFMVCDDDTLVLVDNLVEVLNKFDHTKYHYIGGNSECVKSNADFSFDMAFGGAGYALSWPLVEALSSKLEGCIERYPHLFVSDHMVQSCLADLGVAVAHQKGIHQIDLHGDISGFLSTHPQAPLVTLHHFDTIDPIFPSMDRPEAIQHLMKAAEVDESRLAQQTICYHRESNWSVSVSWGYSAYIYENIIPRSTLIKPLETFQPWIINTSYPAFMFNTRRPNDDACESPHVFFFQSFDEDWKKNNASAVVVGDQQVVTTYTRKWPANLRPCELAGNHSASLVDEIRVVSPTRTRKMAGVMECCDVDHEVGRSSVGVTVRSCLKDEVIA</sequence>
<keyword evidence="3" id="KW-1185">Reference proteome</keyword>
<dbReference type="Proteomes" id="UP001497516">
    <property type="component" value="Chromosome 5"/>
</dbReference>
<protein>
    <submittedName>
        <fullName evidence="2">Uncharacterized protein</fullName>
    </submittedName>
</protein>
<dbReference type="AlphaFoldDB" id="A0AAV2EYL6"/>
<keyword evidence="1" id="KW-0472">Membrane</keyword>
<reference evidence="2 3" key="1">
    <citation type="submission" date="2024-04" db="EMBL/GenBank/DDBJ databases">
        <authorList>
            <person name="Fracassetti M."/>
        </authorList>
    </citation>
    <scope>NUCLEOTIDE SEQUENCE [LARGE SCALE GENOMIC DNA]</scope>
</reference>
<keyword evidence="1" id="KW-0812">Transmembrane</keyword>